<reference evidence="9 10" key="1">
    <citation type="submission" date="2016-08" db="EMBL/GenBank/DDBJ databases">
        <title>A new outlook on sporulation: Clostridium algidixylanolyticum.</title>
        <authorList>
            <person name="Poppleton D.I."/>
            <person name="Gribaldo S."/>
        </authorList>
    </citation>
    <scope>NUCLEOTIDE SEQUENCE [LARGE SCALE GENOMIC DNA]</scope>
    <source>
        <strain evidence="9 10">SPL73</strain>
    </source>
</reference>
<evidence type="ECO:0008006" key="11">
    <source>
        <dbReference type="Google" id="ProtNLM"/>
    </source>
</evidence>
<keyword evidence="3" id="KW-0813">Transport</keyword>
<feature type="transmembrane region" description="Helical" evidence="8">
    <location>
        <begin position="168"/>
        <end position="187"/>
    </location>
</feature>
<keyword evidence="6 8" id="KW-1133">Transmembrane helix</keyword>
<dbReference type="Pfam" id="PF03547">
    <property type="entry name" value="Mem_trans"/>
    <property type="match status" value="1"/>
</dbReference>
<accession>A0A419TBP6</accession>
<sequence>MDLALITVKKILEMFFILLIGVAAFKAKAADSTTGSRMTSILLYVISPCVILMSYQMEFDKNRLVGLAVTAGLSFASFLVAIIISNLLVPKHSSPDVAVERMSIVYSNCGFIGIPLVDGLLGGEGVFYMTSYLTVFNLFVWSHGIILMKGKTESLKDTAKNFIQPSNLAIFAGLILYITGIKLPKLIADPVTMIGSMNTPMAMLISGINLAESDLLSSLRTPRTYLLSAARLIIVPLVTLGLLMVVQVDRVIAVTVLIAAACPSGAMGTMFAMQYQKNSQYASKLLAITTSLSLLTIPIIMLAVGRIFS</sequence>
<dbReference type="InterPro" id="IPR004776">
    <property type="entry name" value="Mem_transp_PIN-like"/>
</dbReference>
<comment type="subcellular location">
    <subcellularLocation>
        <location evidence="1">Cell membrane</location>
        <topology evidence="1">Multi-pass membrane protein</topology>
    </subcellularLocation>
</comment>
<gene>
    <name evidence="9" type="ORF">BET01_00785</name>
</gene>
<keyword evidence="5 8" id="KW-0812">Transmembrane</keyword>
<evidence type="ECO:0000256" key="2">
    <source>
        <dbReference type="ARBA" id="ARBA00010145"/>
    </source>
</evidence>
<dbReference type="RefSeq" id="WP_120194859.1">
    <property type="nucleotide sequence ID" value="NZ_MCIA01000001.1"/>
</dbReference>
<feature type="transmembrane region" description="Helical" evidence="8">
    <location>
        <begin position="126"/>
        <end position="147"/>
    </location>
</feature>
<feature type="transmembrane region" description="Helical" evidence="8">
    <location>
        <begin position="224"/>
        <end position="245"/>
    </location>
</feature>
<dbReference type="OrthoDB" id="9798064at2"/>
<evidence type="ECO:0000256" key="3">
    <source>
        <dbReference type="ARBA" id="ARBA00022448"/>
    </source>
</evidence>
<feature type="transmembrane region" description="Helical" evidence="8">
    <location>
        <begin position="193"/>
        <end position="212"/>
    </location>
</feature>
<dbReference type="Proteomes" id="UP000284277">
    <property type="component" value="Unassembled WGS sequence"/>
</dbReference>
<dbReference type="Gene3D" id="1.20.1530.20">
    <property type="match status" value="1"/>
</dbReference>
<dbReference type="GO" id="GO:0055085">
    <property type="term" value="P:transmembrane transport"/>
    <property type="evidence" value="ECO:0007669"/>
    <property type="project" value="InterPro"/>
</dbReference>
<comment type="caution">
    <text evidence="9">The sequence shown here is derived from an EMBL/GenBank/DDBJ whole genome shotgun (WGS) entry which is preliminary data.</text>
</comment>
<evidence type="ECO:0000256" key="7">
    <source>
        <dbReference type="ARBA" id="ARBA00023136"/>
    </source>
</evidence>
<dbReference type="AlphaFoldDB" id="A0A419TBP6"/>
<feature type="transmembrane region" description="Helical" evidence="8">
    <location>
        <begin position="285"/>
        <end position="308"/>
    </location>
</feature>
<dbReference type="PANTHER" id="PTHR36838">
    <property type="entry name" value="AUXIN EFFLUX CARRIER FAMILY PROTEIN"/>
    <property type="match status" value="1"/>
</dbReference>
<evidence type="ECO:0000256" key="8">
    <source>
        <dbReference type="SAM" id="Phobius"/>
    </source>
</evidence>
<evidence type="ECO:0000313" key="10">
    <source>
        <dbReference type="Proteomes" id="UP000284277"/>
    </source>
</evidence>
<organism evidence="9 10">
    <name type="scientific">Lacrimispora algidixylanolytica</name>
    <dbReference type="NCBI Taxonomy" id="94868"/>
    <lineage>
        <taxon>Bacteria</taxon>
        <taxon>Bacillati</taxon>
        <taxon>Bacillota</taxon>
        <taxon>Clostridia</taxon>
        <taxon>Lachnospirales</taxon>
        <taxon>Lachnospiraceae</taxon>
        <taxon>Lacrimispora</taxon>
    </lineage>
</organism>
<dbReference type="InterPro" id="IPR038770">
    <property type="entry name" value="Na+/solute_symporter_sf"/>
</dbReference>
<evidence type="ECO:0000256" key="6">
    <source>
        <dbReference type="ARBA" id="ARBA00022989"/>
    </source>
</evidence>
<evidence type="ECO:0000313" key="9">
    <source>
        <dbReference type="EMBL" id="RKD34924.1"/>
    </source>
</evidence>
<feature type="transmembrane region" description="Helical" evidence="8">
    <location>
        <begin position="64"/>
        <end position="89"/>
    </location>
</feature>
<dbReference type="PANTHER" id="PTHR36838:SF1">
    <property type="entry name" value="SLR1864 PROTEIN"/>
    <property type="match status" value="1"/>
</dbReference>
<comment type="similarity">
    <text evidence="2">Belongs to the auxin efflux carrier (TC 2.A.69) family.</text>
</comment>
<keyword evidence="7 8" id="KW-0472">Membrane</keyword>
<name>A0A419TBP6_9FIRM</name>
<protein>
    <recommendedName>
        <fullName evidence="11">AEC family transporter</fullName>
    </recommendedName>
</protein>
<evidence type="ECO:0000256" key="5">
    <source>
        <dbReference type="ARBA" id="ARBA00022692"/>
    </source>
</evidence>
<keyword evidence="4" id="KW-1003">Cell membrane</keyword>
<feature type="transmembrane region" description="Helical" evidence="8">
    <location>
        <begin position="39"/>
        <end position="57"/>
    </location>
</feature>
<evidence type="ECO:0000256" key="4">
    <source>
        <dbReference type="ARBA" id="ARBA00022475"/>
    </source>
</evidence>
<keyword evidence="10" id="KW-1185">Reference proteome</keyword>
<dbReference type="EMBL" id="MCIA01000001">
    <property type="protein sequence ID" value="RKD34924.1"/>
    <property type="molecule type" value="Genomic_DNA"/>
</dbReference>
<evidence type="ECO:0000256" key="1">
    <source>
        <dbReference type="ARBA" id="ARBA00004651"/>
    </source>
</evidence>
<dbReference type="GO" id="GO:0005886">
    <property type="term" value="C:plasma membrane"/>
    <property type="evidence" value="ECO:0007669"/>
    <property type="project" value="UniProtKB-SubCell"/>
</dbReference>
<feature type="transmembrane region" description="Helical" evidence="8">
    <location>
        <begin position="251"/>
        <end position="273"/>
    </location>
</feature>
<proteinExistence type="inferred from homology"/>